<feature type="domain" description="HAT C-terminal dimerisation" evidence="1">
    <location>
        <begin position="886"/>
        <end position="940"/>
    </location>
</feature>
<evidence type="ECO:0000313" key="3">
    <source>
        <dbReference type="EMBL" id="MBY21209.1"/>
    </source>
</evidence>
<organism evidence="3">
    <name type="scientific">Schizaphis graminum</name>
    <name type="common">Green bug aphid</name>
    <dbReference type="NCBI Taxonomy" id="13262"/>
    <lineage>
        <taxon>Eukaryota</taxon>
        <taxon>Metazoa</taxon>
        <taxon>Ecdysozoa</taxon>
        <taxon>Arthropoda</taxon>
        <taxon>Hexapoda</taxon>
        <taxon>Insecta</taxon>
        <taxon>Pterygota</taxon>
        <taxon>Neoptera</taxon>
        <taxon>Paraneoptera</taxon>
        <taxon>Hemiptera</taxon>
        <taxon>Sternorrhyncha</taxon>
        <taxon>Aphidomorpha</taxon>
        <taxon>Aphidoidea</taxon>
        <taxon>Aphididae</taxon>
        <taxon>Aphidini</taxon>
        <taxon>Schizaphis</taxon>
    </lineage>
</organism>
<dbReference type="PANTHER" id="PTHR45749">
    <property type="match status" value="1"/>
</dbReference>
<dbReference type="InterPro" id="IPR008906">
    <property type="entry name" value="HATC_C_dom"/>
</dbReference>
<dbReference type="PANTHER" id="PTHR45749:SF21">
    <property type="entry name" value="DUF4371 DOMAIN-CONTAINING PROTEIN"/>
    <property type="match status" value="1"/>
</dbReference>
<proteinExistence type="predicted"/>
<dbReference type="InterPro" id="IPR025398">
    <property type="entry name" value="DUF4371"/>
</dbReference>
<dbReference type="InterPro" id="IPR012337">
    <property type="entry name" value="RNaseH-like_sf"/>
</dbReference>
<dbReference type="Pfam" id="PF14291">
    <property type="entry name" value="DUF4371"/>
    <property type="match status" value="1"/>
</dbReference>
<evidence type="ECO:0000259" key="1">
    <source>
        <dbReference type="Pfam" id="PF05699"/>
    </source>
</evidence>
<sequence length="974" mass="111580">MMYKDKPKNVKGGAEKLRLKREAELKAVGSDPKQSKLSFVKAPKKDNEVSLPSTCNDNSQKMIELESESPPENPLFMESTSENFQIPIVEEIECKLTDSSILNNDLDIEVSSPSMCNENSQEIESEIPPINSLFMESTPENLLIPIVEPVVEMECILADSSILNNSPVSNGIQNDLPFHEYETNLDYFKKPEKNRLYEFFKFHPKQPYNGVTFNPLKLYFRKENNMTFVRQWLSYSNNSFFCTFCLAFGNEENRFTIGCKTESNNNPSTRIKEHERSISHQNSFEAFLMYSNASDIESRLNSGKRYEVERKRAVLGRLTDIVKVIGKRGLSYRGAKDAEAAYTLDNCNLDHGNFLEIVILLSKYDPLLNEHVKTAVFKSQLAKTRQKDNVHSGRPGGLVTYLSKTTADYIIEAIGILMKKSISESIREANFFSVQIDSTQDVNVHDQVAVIIRFVNEKVNERLVALVDCKSGTGKNLCDIVCNVFNELNLDVKNCIGSSTDGASNMRGQYNGFSAWLNKQSPDQTHVWCYAHVLNLVMIDTTQVCCQSTTLFGLINSIAVFFRESYLRMNVWTNNSRAKCISLVGDTRWWAKDRCLNKVFGSYSHPQESLFVNIVHTLHEIYTSTKFNQDARFKAKAFIDALLKYETILTAHIFLQIFITTSPVSLYLQSKEMNVIQAYTMVIQSISVLSEESRNFDNVVDNTNLFIDWANDEFIKNNLDYSVENCLPEKRNKKKKIMPGENTHDETPENSIFRFKTQVFNVVYDQVVSSLNNRFKSHGDLYKEISLLDPRYFKENLPENSFNWMSSKLAKFNSEITAGKLHSEMQDFIRKWPKLKLIDVSIEENNYNIDDEAEVGNVNQDTYGKCIGNKACQNCIACCYKILYKYNLHSSAYSCVYLMYKFVLTLSCTQVRCETTFSKLKYVLNRLRNCLSQSKLETFLIMSVEKDILMSLDNESIIDKVSTKSCQLSETLNF</sequence>
<dbReference type="GO" id="GO:0046983">
    <property type="term" value="F:protein dimerization activity"/>
    <property type="evidence" value="ECO:0007669"/>
    <property type="project" value="InterPro"/>
</dbReference>
<evidence type="ECO:0000259" key="2">
    <source>
        <dbReference type="Pfam" id="PF14291"/>
    </source>
</evidence>
<reference evidence="3" key="1">
    <citation type="submission" date="2018-04" db="EMBL/GenBank/DDBJ databases">
        <title>Transcriptome of Schizaphis graminum biotype I.</title>
        <authorList>
            <person name="Scully E.D."/>
            <person name="Geib S.M."/>
            <person name="Palmer N.A."/>
            <person name="Koch K."/>
            <person name="Bradshaw J."/>
            <person name="Heng-Moss T."/>
            <person name="Sarath G."/>
        </authorList>
    </citation>
    <scope>NUCLEOTIDE SEQUENCE</scope>
</reference>
<dbReference type="Pfam" id="PF05699">
    <property type="entry name" value="Dimer_Tnp_hAT"/>
    <property type="match status" value="1"/>
</dbReference>
<dbReference type="EMBL" id="GGMR01008590">
    <property type="protein sequence ID" value="MBY21209.1"/>
    <property type="molecule type" value="Transcribed_RNA"/>
</dbReference>
<dbReference type="AlphaFoldDB" id="A0A2S2NVJ3"/>
<feature type="domain" description="DUF4371" evidence="2">
    <location>
        <begin position="318"/>
        <end position="512"/>
    </location>
</feature>
<protein>
    <submittedName>
        <fullName evidence="3">Zinc finger MYM-type protein 1</fullName>
    </submittedName>
</protein>
<gene>
    <name evidence="3" type="primary">ZMYM1_122</name>
    <name evidence="3" type="ORF">g.26163</name>
</gene>
<dbReference type="SUPFAM" id="SSF53098">
    <property type="entry name" value="Ribonuclease H-like"/>
    <property type="match status" value="1"/>
</dbReference>
<name>A0A2S2NVJ3_SCHGA</name>
<accession>A0A2S2NVJ3</accession>